<dbReference type="Pfam" id="PF00520">
    <property type="entry name" value="Ion_trans"/>
    <property type="match status" value="1"/>
</dbReference>
<dbReference type="InterPro" id="IPR018247">
    <property type="entry name" value="EF_Hand_1_Ca_BS"/>
</dbReference>
<keyword evidence="2 7" id="KW-0812">Transmembrane</keyword>
<evidence type="ECO:0000256" key="6">
    <source>
        <dbReference type="SAM" id="MobiDB-lite"/>
    </source>
</evidence>
<dbReference type="PANTHER" id="PTHR10037">
    <property type="entry name" value="VOLTAGE-GATED CATION CHANNEL CALCIUM AND SODIUM"/>
    <property type="match status" value="1"/>
</dbReference>
<dbReference type="SUPFAM" id="SSF47473">
    <property type="entry name" value="EF-hand"/>
    <property type="match status" value="1"/>
</dbReference>
<dbReference type="GO" id="GO:0001518">
    <property type="term" value="C:voltage-gated sodium channel complex"/>
    <property type="evidence" value="ECO:0007669"/>
    <property type="project" value="TreeGrafter"/>
</dbReference>
<dbReference type="PROSITE" id="PS50222">
    <property type="entry name" value="EF_HAND_2"/>
    <property type="match status" value="1"/>
</dbReference>
<dbReference type="SUPFAM" id="SSF81324">
    <property type="entry name" value="Voltage-gated potassium channels"/>
    <property type="match status" value="1"/>
</dbReference>
<feature type="transmembrane region" description="Helical" evidence="7">
    <location>
        <begin position="72"/>
        <end position="91"/>
    </location>
</feature>
<accession>A0A7S1Q583</accession>
<evidence type="ECO:0000256" key="3">
    <source>
        <dbReference type="ARBA" id="ARBA00022837"/>
    </source>
</evidence>
<keyword evidence="4 7" id="KW-1133">Transmembrane helix</keyword>
<dbReference type="AlphaFoldDB" id="A0A7S1Q583"/>
<gene>
    <name evidence="9" type="ORF">ACAT0790_LOCUS17304</name>
</gene>
<dbReference type="GO" id="GO:0005509">
    <property type="term" value="F:calcium ion binding"/>
    <property type="evidence" value="ECO:0007669"/>
    <property type="project" value="InterPro"/>
</dbReference>
<evidence type="ECO:0000256" key="7">
    <source>
        <dbReference type="SAM" id="Phobius"/>
    </source>
</evidence>
<feature type="transmembrane region" description="Helical" evidence="7">
    <location>
        <begin position="202"/>
        <end position="223"/>
    </location>
</feature>
<organism evidence="9">
    <name type="scientific">Alexandrium catenella</name>
    <name type="common">Red tide dinoflagellate</name>
    <name type="synonym">Gonyaulax catenella</name>
    <dbReference type="NCBI Taxonomy" id="2925"/>
    <lineage>
        <taxon>Eukaryota</taxon>
        <taxon>Sar</taxon>
        <taxon>Alveolata</taxon>
        <taxon>Dinophyceae</taxon>
        <taxon>Gonyaulacales</taxon>
        <taxon>Pyrocystaceae</taxon>
        <taxon>Alexandrium</taxon>
    </lineage>
</organism>
<keyword evidence="5 7" id="KW-0472">Membrane</keyword>
<dbReference type="PANTHER" id="PTHR10037:SF62">
    <property type="entry name" value="SODIUM CHANNEL PROTEIN 60E"/>
    <property type="match status" value="1"/>
</dbReference>
<evidence type="ECO:0000256" key="5">
    <source>
        <dbReference type="ARBA" id="ARBA00023136"/>
    </source>
</evidence>
<feature type="compositionally biased region" description="Basic and acidic residues" evidence="6">
    <location>
        <begin position="485"/>
        <end position="497"/>
    </location>
</feature>
<evidence type="ECO:0000259" key="8">
    <source>
        <dbReference type="PROSITE" id="PS50222"/>
    </source>
</evidence>
<dbReference type="GO" id="GO:0005248">
    <property type="term" value="F:voltage-gated sodium channel activity"/>
    <property type="evidence" value="ECO:0007669"/>
    <property type="project" value="TreeGrafter"/>
</dbReference>
<feature type="domain" description="EF-hand" evidence="8">
    <location>
        <begin position="328"/>
        <end position="363"/>
    </location>
</feature>
<feature type="compositionally biased region" description="Basic and acidic residues" evidence="6">
    <location>
        <begin position="459"/>
        <end position="469"/>
    </location>
</feature>
<reference evidence="9" key="1">
    <citation type="submission" date="2021-01" db="EMBL/GenBank/DDBJ databases">
        <authorList>
            <person name="Corre E."/>
            <person name="Pelletier E."/>
            <person name="Niang G."/>
            <person name="Scheremetjew M."/>
            <person name="Finn R."/>
            <person name="Kale V."/>
            <person name="Holt S."/>
            <person name="Cochrane G."/>
            <person name="Meng A."/>
            <person name="Brown T."/>
            <person name="Cohen L."/>
        </authorList>
    </citation>
    <scope>NUCLEOTIDE SEQUENCE</scope>
    <source>
        <strain evidence="9">OF101</strain>
    </source>
</reference>
<evidence type="ECO:0000256" key="1">
    <source>
        <dbReference type="ARBA" id="ARBA00004141"/>
    </source>
</evidence>
<dbReference type="InterPro" id="IPR027359">
    <property type="entry name" value="Volt_channel_dom_sf"/>
</dbReference>
<dbReference type="Gene3D" id="1.10.238.10">
    <property type="entry name" value="EF-hand"/>
    <property type="match status" value="1"/>
</dbReference>
<sequence>MASTPPGPSAAKMVNAFPSERSQASGMLYAFPSARRKETSLGGSMSLSRGMTRERDHWSDSQRRCARVLRSWMTEAVLGVFIAVSFILVVIETDIHGEVPAWIPISNYLLLCVYVVEVGARMFVLRLAYFSCPFSIMDLTIVCTDLVVTLAELILSQEPMPSLTFWRIFRLLRLTRSYKLIVHFPQLALMVRGLINAAYAVMYGVALLTVVLLVWSICAVQFIQPVNLRVASKGLYAGCDRCESAFASVPESCLTFVQQIIAGDSWGLVTIPIVEESPFTGLFFAAVFVSVHLAIVNVILAVIVDAAMRASKENDDRVTQNKAEEYEKARKKFTRMCEELDTDGSGDLTWQEFAAGLYWHEEFHDALASLDVTEGDMSLVFSILDTASTGTVKYEDFATELFKMKQHDTRTMLIFIKHYVTEIKRSLEQQIASTKSAITGQIRASESAHIAPHMVEVAPDSRRTSRVSREPPLQNAAPEQCRSSKASEERWSSKVPEEPALAGAEQGKRARHSRSSSLEPKAQQLEQPPGQMDDMFEEVRRLRLAISEDLARSLRSIAEQTEVNTRLLASVAPESPVARGGDPASLRTEFTTQDAWRLGEVPGEVIEGRLTGGAAAPSLRPMPTSAWALRACCGSEALSSTVEAALQASSGFPAVRGACEGVWP</sequence>
<evidence type="ECO:0000256" key="2">
    <source>
        <dbReference type="ARBA" id="ARBA00022692"/>
    </source>
</evidence>
<dbReference type="Gene3D" id="1.10.287.70">
    <property type="match status" value="1"/>
</dbReference>
<feature type="region of interest" description="Disordered" evidence="6">
    <location>
        <begin position="449"/>
        <end position="532"/>
    </location>
</feature>
<dbReference type="InterPro" id="IPR005821">
    <property type="entry name" value="Ion_trans_dom"/>
</dbReference>
<dbReference type="InterPro" id="IPR011992">
    <property type="entry name" value="EF-hand-dom_pair"/>
</dbReference>
<feature type="transmembrane region" description="Helical" evidence="7">
    <location>
        <begin position="282"/>
        <end position="304"/>
    </location>
</feature>
<keyword evidence="3" id="KW-0106">Calcium</keyword>
<evidence type="ECO:0000313" key="9">
    <source>
        <dbReference type="EMBL" id="CAD9121088.1"/>
    </source>
</evidence>
<evidence type="ECO:0000256" key="4">
    <source>
        <dbReference type="ARBA" id="ARBA00022989"/>
    </source>
</evidence>
<dbReference type="Gene3D" id="1.20.120.350">
    <property type="entry name" value="Voltage-gated potassium channels. Chain C"/>
    <property type="match status" value="1"/>
</dbReference>
<protein>
    <recommendedName>
        <fullName evidence="8">EF-hand domain-containing protein</fullName>
    </recommendedName>
</protein>
<comment type="subcellular location">
    <subcellularLocation>
        <location evidence="1">Membrane</location>
        <topology evidence="1">Multi-pass membrane protein</topology>
    </subcellularLocation>
</comment>
<proteinExistence type="predicted"/>
<name>A0A7S1Q583_ALECA</name>
<dbReference type="InterPro" id="IPR043203">
    <property type="entry name" value="VGCC_Ca_Na"/>
</dbReference>
<dbReference type="EMBL" id="HBGE01028797">
    <property type="protein sequence ID" value="CAD9121088.1"/>
    <property type="molecule type" value="Transcribed_RNA"/>
</dbReference>
<dbReference type="InterPro" id="IPR002048">
    <property type="entry name" value="EF_hand_dom"/>
</dbReference>
<dbReference type="PROSITE" id="PS00018">
    <property type="entry name" value="EF_HAND_1"/>
    <property type="match status" value="1"/>
</dbReference>
<feature type="transmembrane region" description="Helical" evidence="7">
    <location>
        <begin position="103"/>
        <end position="124"/>
    </location>
</feature>